<keyword evidence="1" id="KW-0472">Membrane</keyword>
<feature type="transmembrane region" description="Helical" evidence="1">
    <location>
        <begin position="7"/>
        <end position="25"/>
    </location>
</feature>
<dbReference type="RefSeq" id="WP_216415053.1">
    <property type="nucleotide sequence ID" value="NZ_JAHLQK010000001.1"/>
</dbReference>
<reference evidence="2 3" key="1">
    <citation type="submission" date="2021-06" db="EMBL/GenBank/DDBJ databases">
        <authorList>
            <person name="Sun Q."/>
            <person name="Li D."/>
        </authorList>
    </citation>
    <scope>NUCLEOTIDE SEQUENCE [LARGE SCALE GENOMIC DNA]</scope>
    <source>
        <strain evidence="2 3">MSJ-5</strain>
    </source>
</reference>
<protein>
    <submittedName>
        <fullName evidence="2">Dicarboxylate/amino acid:cation symporter</fullName>
    </submittedName>
</protein>
<dbReference type="PANTHER" id="PTHR42865:SF8">
    <property type="entry name" value="SERINE_THREONINE TRANSPORTER SSTT"/>
    <property type="match status" value="1"/>
</dbReference>
<accession>A0ABS6FZU3</accession>
<feature type="transmembrane region" description="Helical" evidence="1">
    <location>
        <begin position="269"/>
        <end position="297"/>
    </location>
</feature>
<organism evidence="2 3">
    <name type="scientific">Alkaliphilus flagellatus</name>
    <dbReference type="NCBI Taxonomy" id="2841507"/>
    <lineage>
        <taxon>Bacteria</taxon>
        <taxon>Bacillati</taxon>
        <taxon>Bacillota</taxon>
        <taxon>Clostridia</taxon>
        <taxon>Peptostreptococcales</taxon>
        <taxon>Natronincolaceae</taxon>
        <taxon>Alkaliphilus</taxon>
    </lineage>
</organism>
<feature type="transmembrane region" description="Helical" evidence="1">
    <location>
        <begin position="31"/>
        <end position="57"/>
    </location>
</feature>
<dbReference type="EMBL" id="JAHLQK010000001">
    <property type="protein sequence ID" value="MBU5675584.1"/>
    <property type="molecule type" value="Genomic_DNA"/>
</dbReference>
<evidence type="ECO:0000313" key="3">
    <source>
        <dbReference type="Proteomes" id="UP000779508"/>
    </source>
</evidence>
<feature type="transmembrane region" description="Helical" evidence="1">
    <location>
        <begin position="199"/>
        <end position="224"/>
    </location>
</feature>
<sequence length="382" mass="39815">MKKLGLLPKLLIGIILGIIIGTTKIEILTRLLVTFSGIFGQFLGYIIPLLIIAFVAPGIAELGDQAGKLLGITAGLAYISTIIAGTAAYFVASNVLPMLIPSGANIGGTGIEVKAIFELEIAPIMGVMTALVTAFLLGLGIASIKGKTMFDFVKEFQNIIEKVIDNIIIPLLPIYIAGIFAEMAFTGEVMQTMAVFGKVFLLVIAVHISYLIIQFLVAGSVAGVSPFAALKNMLPAYFTAIGTQSSAATIPVTVESTKKNKVSDEIADFAVPLCATIHLAGSTITLTTCSLAVMLLQGTTLDFGQMLPFILMLGVTMIAAPGVPGGAVMAALGLLSSMLGFTEAQLGLMMALYMAQDSFGTAANVTGDGAIAMVVDRIARKK</sequence>
<gene>
    <name evidence="2" type="ORF">KQI88_04060</name>
</gene>
<evidence type="ECO:0000256" key="1">
    <source>
        <dbReference type="SAM" id="Phobius"/>
    </source>
</evidence>
<dbReference type="Pfam" id="PF00375">
    <property type="entry name" value="SDF"/>
    <property type="match status" value="1"/>
</dbReference>
<keyword evidence="1" id="KW-1133">Transmembrane helix</keyword>
<name>A0ABS6FZU3_9FIRM</name>
<comment type="caution">
    <text evidence="2">The sequence shown here is derived from an EMBL/GenBank/DDBJ whole genome shotgun (WGS) entry which is preliminary data.</text>
</comment>
<evidence type="ECO:0000313" key="2">
    <source>
        <dbReference type="EMBL" id="MBU5675584.1"/>
    </source>
</evidence>
<proteinExistence type="predicted"/>
<feature type="transmembrane region" description="Helical" evidence="1">
    <location>
        <begin position="69"/>
        <end position="92"/>
    </location>
</feature>
<feature type="transmembrane region" description="Helical" evidence="1">
    <location>
        <begin position="309"/>
        <end position="335"/>
    </location>
</feature>
<dbReference type="PANTHER" id="PTHR42865">
    <property type="entry name" value="PROTON/GLUTAMATE-ASPARTATE SYMPORTER"/>
    <property type="match status" value="1"/>
</dbReference>
<feature type="transmembrane region" description="Helical" evidence="1">
    <location>
        <begin position="121"/>
        <end position="142"/>
    </location>
</feature>
<dbReference type="InterPro" id="IPR001991">
    <property type="entry name" value="Na-dicarboxylate_symporter"/>
</dbReference>
<keyword evidence="1" id="KW-0812">Transmembrane</keyword>
<keyword evidence="3" id="KW-1185">Reference proteome</keyword>
<dbReference type="Proteomes" id="UP000779508">
    <property type="component" value="Unassembled WGS sequence"/>
</dbReference>
<feature type="transmembrane region" description="Helical" evidence="1">
    <location>
        <begin position="163"/>
        <end position="187"/>
    </location>
</feature>